<dbReference type="Proteomes" id="UP001595683">
    <property type="component" value="Unassembled WGS sequence"/>
</dbReference>
<dbReference type="PANTHER" id="PTHR30629:SF2">
    <property type="entry name" value="PROPHAGE INTEGRASE INTS-RELATED"/>
    <property type="match status" value="1"/>
</dbReference>
<accession>A0ABV7VB74</accession>
<evidence type="ECO:0000313" key="4">
    <source>
        <dbReference type="EMBL" id="MFC3673408.1"/>
    </source>
</evidence>
<evidence type="ECO:0000256" key="1">
    <source>
        <dbReference type="ARBA" id="ARBA00008857"/>
    </source>
</evidence>
<evidence type="ECO:0000256" key="2">
    <source>
        <dbReference type="ARBA" id="ARBA00022908"/>
    </source>
</evidence>
<keyword evidence="5" id="KW-1185">Reference proteome</keyword>
<dbReference type="Pfam" id="PF13356">
    <property type="entry name" value="Arm-DNA-bind_3"/>
    <property type="match status" value="1"/>
</dbReference>
<comment type="similarity">
    <text evidence="1">Belongs to the 'phage' integrase family.</text>
</comment>
<organism evidence="4 5">
    <name type="scientific">Novosphingobium pokkalii</name>
    <dbReference type="NCBI Taxonomy" id="1770194"/>
    <lineage>
        <taxon>Bacteria</taxon>
        <taxon>Pseudomonadati</taxon>
        <taxon>Pseudomonadota</taxon>
        <taxon>Alphaproteobacteria</taxon>
        <taxon>Sphingomonadales</taxon>
        <taxon>Sphingomonadaceae</taxon>
        <taxon>Novosphingobium</taxon>
    </lineage>
</organism>
<keyword evidence="2" id="KW-0229">DNA integration</keyword>
<dbReference type="EMBL" id="JBHRYE010000042">
    <property type="protein sequence ID" value="MFC3673408.1"/>
    <property type="molecule type" value="Genomic_DNA"/>
</dbReference>
<sequence length="131" mass="14779">MLTQLQIHAAKPKSKPYTLADGQGLALAVQPSGAKLWRFRYRYGAINKTLHIGPWPTISLADAREKCREARKSIAAGLDPVLEKKRAKVKAQFALAVSFKEVAFEWIAKCEREGRAEATLDKIRWLLRMAF</sequence>
<feature type="domain" description="Integrase DNA-binding" evidence="3">
    <location>
        <begin position="2"/>
        <end position="87"/>
    </location>
</feature>
<dbReference type="RefSeq" id="WP_191325248.1">
    <property type="nucleotide sequence ID" value="NZ_BMZP01000015.1"/>
</dbReference>
<comment type="caution">
    <text evidence="4">The sequence shown here is derived from an EMBL/GenBank/DDBJ whole genome shotgun (WGS) entry which is preliminary data.</text>
</comment>
<dbReference type="InterPro" id="IPR025166">
    <property type="entry name" value="Integrase_DNA_bind_dom"/>
</dbReference>
<evidence type="ECO:0000313" key="5">
    <source>
        <dbReference type="Proteomes" id="UP001595683"/>
    </source>
</evidence>
<dbReference type="GO" id="GO:0003677">
    <property type="term" value="F:DNA binding"/>
    <property type="evidence" value="ECO:0007669"/>
    <property type="project" value="UniProtKB-KW"/>
</dbReference>
<dbReference type="PANTHER" id="PTHR30629">
    <property type="entry name" value="PROPHAGE INTEGRASE"/>
    <property type="match status" value="1"/>
</dbReference>
<dbReference type="Gene3D" id="3.30.160.390">
    <property type="entry name" value="Integrase, DNA-binding domain"/>
    <property type="match status" value="1"/>
</dbReference>
<dbReference type="InterPro" id="IPR038488">
    <property type="entry name" value="Integrase_DNA-bd_sf"/>
</dbReference>
<gene>
    <name evidence="4" type="ORF">ACFOOT_18450</name>
</gene>
<keyword evidence="4" id="KW-0238">DNA-binding</keyword>
<proteinExistence type="inferred from homology"/>
<evidence type="ECO:0000259" key="3">
    <source>
        <dbReference type="Pfam" id="PF13356"/>
    </source>
</evidence>
<dbReference type="InterPro" id="IPR050808">
    <property type="entry name" value="Phage_Integrase"/>
</dbReference>
<name>A0ABV7VB74_9SPHN</name>
<reference evidence="5" key="1">
    <citation type="journal article" date="2019" name="Int. J. Syst. Evol. Microbiol.">
        <title>The Global Catalogue of Microorganisms (GCM) 10K type strain sequencing project: providing services to taxonomists for standard genome sequencing and annotation.</title>
        <authorList>
            <consortium name="The Broad Institute Genomics Platform"/>
            <consortium name="The Broad Institute Genome Sequencing Center for Infectious Disease"/>
            <person name="Wu L."/>
            <person name="Ma J."/>
        </authorList>
    </citation>
    <scope>NUCLEOTIDE SEQUENCE [LARGE SCALE GENOMIC DNA]</scope>
    <source>
        <strain evidence="5">KCTC 42224</strain>
    </source>
</reference>
<protein>
    <submittedName>
        <fullName evidence="4">Arm DNA-binding domain-containing protein</fullName>
    </submittedName>
</protein>